<comment type="caution">
    <text evidence="2">The sequence shown here is derived from an EMBL/GenBank/DDBJ whole genome shotgun (WGS) entry which is preliminary data.</text>
</comment>
<dbReference type="InterPro" id="IPR010313">
    <property type="entry name" value="Glycine_N-acyltransferase"/>
</dbReference>
<evidence type="ECO:0000313" key="3">
    <source>
        <dbReference type="Proteomes" id="UP000749559"/>
    </source>
</evidence>
<dbReference type="InterPro" id="IPR013653">
    <property type="entry name" value="GCN5-like_dom"/>
</dbReference>
<organism evidence="2 3">
    <name type="scientific">Owenia fusiformis</name>
    <name type="common">Polychaete worm</name>
    <dbReference type="NCBI Taxonomy" id="6347"/>
    <lineage>
        <taxon>Eukaryota</taxon>
        <taxon>Metazoa</taxon>
        <taxon>Spiralia</taxon>
        <taxon>Lophotrochozoa</taxon>
        <taxon>Annelida</taxon>
        <taxon>Polychaeta</taxon>
        <taxon>Sedentaria</taxon>
        <taxon>Canalipalpata</taxon>
        <taxon>Sabellida</taxon>
        <taxon>Oweniida</taxon>
        <taxon>Oweniidae</taxon>
        <taxon>Owenia</taxon>
    </lineage>
</organism>
<dbReference type="GO" id="GO:0047961">
    <property type="term" value="F:glycine N-acyltransferase activity"/>
    <property type="evidence" value="ECO:0007669"/>
    <property type="project" value="InterPro"/>
</dbReference>
<dbReference type="SUPFAM" id="SSF55729">
    <property type="entry name" value="Acyl-CoA N-acyltransferases (Nat)"/>
    <property type="match status" value="1"/>
</dbReference>
<name>A0A8J1YBS7_OWEFU</name>
<keyword evidence="3" id="KW-1185">Reference proteome</keyword>
<protein>
    <recommendedName>
        <fullName evidence="1">Glycine N-acyltransferase-like protein</fullName>
        <ecNumber evidence="1">2.3.1.-</ecNumber>
    </recommendedName>
</protein>
<dbReference type="EC" id="2.3.1.-" evidence="1"/>
<dbReference type="InterPro" id="IPR016181">
    <property type="entry name" value="Acyl_CoA_acyltransferase"/>
</dbReference>
<dbReference type="InterPro" id="IPR015938">
    <property type="entry name" value="Glycine_N-acyltransferase_N"/>
</dbReference>
<keyword evidence="1" id="KW-0808">Transferase</keyword>
<comment type="similarity">
    <text evidence="1">Belongs to the glycine N-acyltransferase family.</text>
</comment>
<dbReference type="GO" id="GO:0005739">
    <property type="term" value="C:mitochondrion"/>
    <property type="evidence" value="ECO:0007669"/>
    <property type="project" value="InterPro"/>
</dbReference>
<dbReference type="PANTHER" id="PTHR15298:SF1">
    <property type="entry name" value="GLYCINE N-ACYLTRANSFERASE-LIKE PROTEIN"/>
    <property type="match status" value="1"/>
</dbReference>
<dbReference type="Pfam" id="PF06021">
    <property type="entry name" value="Gly_acyl_tr_N"/>
    <property type="match status" value="1"/>
</dbReference>
<keyword evidence="1" id="KW-0012">Acyltransferase</keyword>
<dbReference type="AlphaFoldDB" id="A0A8J1YBS7"/>
<sequence>MKQLTQEECTTVAESLDKRDPSSLIIQGVINGELRCNRGWYVFLVDSWPYYNVLIAKPSDFLHKENSYLANFFSHYYYFTRCEDKNIEELFRSTIDVSRNTVVCLFGEHRDLLEAYLTKHGTFEMIADCDMMGFDENNPSPLPAEPTVDELEGLKLESLSPDDAEFVNTTWKFGTAETHVLMEESINSLPSICLRHFSGDVIGHMITGQDMCLGRLYVRREDRRKGYGKVLLAALARKHLALGNPPFWFIEEGNVASMKLSRQIGARFLSKVSWVRFDPTNDVSYNNY</sequence>
<dbReference type="CDD" id="cd04301">
    <property type="entry name" value="NAT_SF"/>
    <property type="match status" value="1"/>
</dbReference>
<dbReference type="PROSITE" id="PS51186">
    <property type="entry name" value="GNAT"/>
    <property type="match status" value="1"/>
</dbReference>
<proteinExistence type="inferred from homology"/>
<dbReference type="EMBL" id="CAIIXF020000007">
    <property type="protein sequence ID" value="CAH1790384.1"/>
    <property type="molecule type" value="Genomic_DNA"/>
</dbReference>
<evidence type="ECO:0000313" key="2">
    <source>
        <dbReference type="EMBL" id="CAH1790384.1"/>
    </source>
</evidence>
<dbReference type="Pfam" id="PF08445">
    <property type="entry name" value="FR47"/>
    <property type="match status" value="1"/>
</dbReference>
<dbReference type="Proteomes" id="UP000749559">
    <property type="component" value="Unassembled WGS sequence"/>
</dbReference>
<accession>A0A8J1YBS7</accession>
<dbReference type="OrthoDB" id="61870at2759"/>
<gene>
    <name evidence="2" type="ORF">OFUS_LOCUS15596</name>
</gene>
<reference evidence="2" key="1">
    <citation type="submission" date="2022-03" db="EMBL/GenBank/DDBJ databases">
        <authorList>
            <person name="Martin C."/>
        </authorList>
    </citation>
    <scope>NUCLEOTIDE SEQUENCE</scope>
</reference>
<dbReference type="PANTHER" id="PTHR15298">
    <property type="entry name" value="L-COA N-ACYLTRANSFERASE-RELATED"/>
    <property type="match status" value="1"/>
</dbReference>
<dbReference type="InterPro" id="IPR000182">
    <property type="entry name" value="GNAT_dom"/>
</dbReference>
<dbReference type="Gene3D" id="3.40.630.30">
    <property type="match status" value="1"/>
</dbReference>
<evidence type="ECO:0000256" key="1">
    <source>
        <dbReference type="RuleBase" id="RU368002"/>
    </source>
</evidence>